<accession>A0A813KRF6</accession>
<organism evidence="2 3">
    <name type="scientific">Polarella glacialis</name>
    <name type="common">Dinoflagellate</name>
    <dbReference type="NCBI Taxonomy" id="89957"/>
    <lineage>
        <taxon>Eukaryota</taxon>
        <taxon>Sar</taxon>
        <taxon>Alveolata</taxon>
        <taxon>Dinophyceae</taxon>
        <taxon>Suessiales</taxon>
        <taxon>Suessiaceae</taxon>
        <taxon>Polarella</taxon>
    </lineage>
</organism>
<gene>
    <name evidence="2" type="ORF">PGLA2088_LOCUS36323</name>
</gene>
<reference evidence="2" key="1">
    <citation type="submission" date="2021-02" db="EMBL/GenBank/DDBJ databases">
        <authorList>
            <person name="Dougan E. K."/>
            <person name="Rhodes N."/>
            <person name="Thang M."/>
            <person name="Chan C."/>
        </authorList>
    </citation>
    <scope>NUCLEOTIDE SEQUENCE</scope>
</reference>
<evidence type="ECO:0000256" key="1">
    <source>
        <dbReference type="SAM" id="MobiDB-lite"/>
    </source>
</evidence>
<sequence length="150" mass="16944">MAKASLEDWMETPLIKNRGRFAAALVKNKSWFGMNSCFRSLIADWTIQEEKEDCDYEMRDDDDEEDGNKAEPDPKLTKSELYKMYSGRGPTKMFADFMGDRTLQLDAIIIVAISSPLEAEYSADLEAQRSGAAGLAEWAATRSSGSDHWW</sequence>
<name>A0A813KRF6_POLGL</name>
<dbReference type="AlphaFoldDB" id="A0A813KRF6"/>
<feature type="region of interest" description="Disordered" evidence="1">
    <location>
        <begin position="55"/>
        <end position="75"/>
    </location>
</feature>
<evidence type="ECO:0000313" key="2">
    <source>
        <dbReference type="EMBL" id="CAE8711112.1"/>
    </source>
</evidence>
<feature type="compositionally biased region" description="Acidic residues" evidence="1">
    <location>
        <begin position="55"/>
        <end position="66"/>
    </location>
</feature>
<proteinExistence type="predicted"/>
<comment type="caution">
    <text evidence="2">The sequence shown here is derived from an EMBL/GenBank/DDBJ whole genome shotgun (WGS) entry which is preliminary data.</text>
</comment>
<protein>
    <submittedName>
        <fullName evidence="2">Uncharacterized protein</fullName>
    </submittedName>
</protein>
<evidence type="ECO:0000313" key="3">
    <source>
        <dbReference type="Proteomes" id="UP000626109"/>
    </source>
</evidence>
<dbReference type="Proteomes" id="UP000626109">
    <property type="component" value="Unassembled WGS sequence"/>
</dbReference>
<dbReference type="EMBL" id="CAJNNW010032113">
    <property type="protein sequence ID" value="CAE8711112.1"/>
    <property type="molecule type" value="Genomic_DNA"/>
</dbReference>
<feature type="non-terminal residue" evidence="2">
    <location>
        <position position="150"/>
    </location>
</feature>